<keyword evidence="11" id="KW-0472">Membrane</keyword>
<feature type="binding site" evidence="13">
    <location>
        <position position="296"/>
    </location>
    <ligand>
        <name>substrate</name>
    </ligand>
</feature>
<evidence type="ECO:0000256" key="1">
    <source>
        <dbReference type="ARBA" id="ARBA00001971"/>
    </source>
</evidence>
<evidence type="ECO:0000256" key="3">
    <source>
        <dbReference type="ARBA" id="ARBA00004860"/>
    </source>
</evidence>
<dbReference type="STRING" id="139825.A0A401G9Z6"/>
<evidence type="ECO:0000256" key="7">
    <source>
        <dbReference type="ARBA" id="ARBA00022824"/>
    </source>
</evidence>
<keyword evidence="6 12" id="KW-0479">Metal-binding</keyword>
<reference evidence="14 15" key="1">
    <citation type="journal article" date="2018" name="Sci. Rep.">
        <title>Genome sequence of the cauliflower mushroom Sparassis crispa (Hanabiratake) and its association with beneficial usage.</title>
        <authorList>
            <person name="Kiyama R."/>
            <person name="Furutani Y."/>
            <person name="Kawaguchi K."/>
            <person name="Nakanishi T."/>
        </authorList>
    </citation>
    <scope>NUCLEOTIDE SEQUENCE [LARGE SCALE GENOMIC DNA]</scope>
</reference>
<gene>
    <name evidence="14" type="ORF">SCP_0201850</name>
</gene>
<dbReference type="GO" id="GO:0016705">
    <property type="term" value="F:oxidoreductase activity, acting on paired donors, with incorporation or reduction of molecular oxygen"/>
    <property type="evidence" value="ECO:0007669"/>
    <property type="project" value="InterPro"/>
</dbReference>
<sequence length="522" mass="58103">MCSMIQSIVLSASFQVLCVVIATTFLALLYASKTPSSATSDASRPPLVPSKWPWLGNAIQYAYNRSSFVRRSMDRYGPIFRTKLGGRDATFFTTPSLIVALMRRSQQLTFYPIRALVHTRAFGMSVGAATSVDIDDQVYPVAFHPYYSKALMGATTTVFGPLLLNSFKALIARSGSTFEIRLQDLIFPTFFQCSSRTSFGTEFPADAAFPEFLVFDEGFSLLSSGLPTYLFPKYRRARDNLLSFIRVHTASTRTNGDFATDPNISREVAEAMRSAGWSEQDTVGHLLAFLWGSQGNAMWLTFWCLSHILVDNDSVARIKNEVSEVLKREFGGSIADLVAADPAVLDAENCPLLESAMKESLRLCSEFIIARVAKEDTMFDAADQQPYRVTKGEWVFGLPSFVHMDPEVYDSPAEFRIDRFLEADGRTARKFQKGGRRVDNSLMFWGGGSHVCKGRFVAEYEVKLFVVLVIFLLNPNPIGIVHCSDGTFTKDCVVPSRSETHVGVLHSDEDLVICCNPQYDAK</sequence>
<proteinExistence type="inferred from homology"/>
<dbReference type="AlphaFoldDB" id="A0A401G9Z6"/>
<dbReference type="Gene3D" id="1.10.630.10">
    <property type="entry name" value="Cytochrome P450"/>
    <property type="match status" value="1"/>
</dbReference>
<evidence type="ECO:0000256" key="6">
    <source>
        <dbReference type="ARBA" id="ARBA00022723"/>
    </source>
</evidence>
<dbReference type="RefSeq" id="XP_027609901.1">
    <property type="nucleotide sequence ID" value="XM_027754100.1"/>
</dbReference>
<dbReference type="InterPro" id="IPR036396">
    <property type="entry name" value="Cyt_P450_sf"/>
</dbReference>
<comment type="similarity">
    <text evidence="4">Belongs to the cytochrome P450 family.</text>
</comment>
<evidence type="ECO:0000256" key="4">
    <source>
        <dbReference type="ARBA" id="ARBA00010617"/>
    </source>
</evidence>
<keyword evidence="8" id="KW-0560">Oxidoreductase</keyword>
<keyword evidence="15" id="KW-1185">Reference proteome</keyword>
<dbReference type="GO" id="GO:0008395">
    <property type="term" value="F:steroid hydroxylase activity"/>
    <property type="evidence" value="ECO:0007669"/>
    <property type="project" value="TreeGrafter"/>
</dbReference>
<dbReference type="GeneID" id="38775905"/>
<accession>A0A401G9Z6</accession>
<evidence type="ECO:0000313" key="14">
    <source>
        <dbReference type="EMBL" id="GBE78988.1"/>
    </source>
</evidence>
<evidence type="ECO:0000313" key="15">
    <source>
        <dbReference type="Proteomes" id="UP000287166"/>
    </source>
</evidence>
<keyword evidence="5 12" id="KW-0349">Heme</keyword>
<dbReference type="InterPro" id="IPR001128">
    <property type="entry name" value="Cyt_P450"/>
</dbReference>
<dbReference type="GO" id="GO:0006629">
    <property type="term" value="P:lipid metabolic process"/>
    <property type="evidence" value="ECO:0007669"/>
    <property type="project" value="UniProtKB-KW"/>
</dbReference>
<dbReference type="PIRSF" id="PIRSF000047">
    <property type="entry name" value="Cytochrome_CYPVIIA1"/>
    <property type="match status" value="1"/>
</dbReference>
<evidence type="ECO:0000256" key="10">
    <source>
        <dbReference type="ARBA" id="ARBA00023098"/>
    </source>
</evidence>
<evidence type="ECO:0000256" key="2">
    <source>
        <dbReference type="ARBA" id="ARBA00004586"/>
    </source>
</evidence>
<dbReference type="Pfam" id="PF00067">
    <property type="entry name" value="p450"/>
    <property type="match status" value="1"/>
</dbReference>
<dbReference type="InterPro" id="IPR024204">
    <property type="entry name" value="Cyt_P450_CYP7A1-type"/>
</dbReference>
<keyword evidence="7" id="KW-0256">Endoplasmic reticulum</keyword>
<dbReference type="InterPro" id="IPR050529">
    <property type="entry name" value="CYP450_sterol_14alpha_dmase"/>
</dbReference>
<dbReference type="GO" id="GO:0005789">
    <property type="term" value="C:endoplasmic reticulum membrane"/>
    <property type="evidence" value="ECO:0007669"/>
    <property type="project" value="UniProtKB-SubCell"/>
</dbReference>
<organism evidence="14 15">
    <name type="scientific">Sparassis crispa</name>
    <dbReference type="NCBI Taxonomy" id="139825"/>
    <lineage>
        <taxon>Eukaryota</taxon>
        <taxon>Fungi</taxon>
        <taxon>Dikarya</taxon>
        <taxon>Basidiomycota</taxon>
        <taxon>Agaricomycotina</taxon>
        <taxon>Agaricomycetes</taxon>
        <taxon>Polyporales</taxon>
        <taxon>Sparassidaceae</taxon>
        <taxon>Sparassis</taxon>
    </lineage>
</organism>
<feature type="binding site" evidence="13">
    <location>
        <position position="120"/>
    </location>
    <ligand>
        <name>substrate</name>
    </ligand>
</feature>
<comment type="subcellular location">
    <subcellularLocation>
        <location evidence="2">Endoplasmic reticulum membrane</location>
    </subcellularLocation>
</comment>
<keyword evidence="10" id="KW-0443">Lipid metabolism</keyword>
<evidence type="ECO:0000256" key="13">
    <source>
        <dbReference type="PIRSR" id="PIRSR000047-2"/>
    </source>
</evidence>
<dbReference type="EMBL" id="BFAD01000002">
    <property type="protein sequence ID" value="GBE78988.1"/>
    <property type="molecule type" value="Genomic_DNA"/>
</dbReference>
<comment type="cofactor">
    <cofactor evidence="1 12">
        <name>heme</name>
        <dbReference type="ChEBI" id="CHEBI:30413"/>
    </cofactor>
</comment>
<dbReference type="GO" id="GO:0020037">
    <property type="term" value="F:heme binding"/>
    <property type="evidence" value="ECO:0007669"/>
    <property type="project" value="InterPro"/>
</dbReference>
<dbReference type="PANTHER" id="PTHR24304:SF4">
    <property type="entry name" value="CYTOCHROME P450"/>
    <property type="match status" value="1"/>
</dbReference>
<dbReference type="OrthoDB" id="2797248at2759"/>
<dbReference type="InParanoid" id="A0A401G9Z6"/>
<keyword evidence="9 12" id="KW-0408">Iron</keyword>
<evidence type="ECO:0000256" key="5">
    <source>
        <dbReference type="ARBA" id="ARBA00022617"/>
    </source>
</evidence>
<comment type="pathway">
    <text evidence="3">Lipid metabolism; bile acid biosynthesis.</text>
</comment>
<evidence type="ECO:0000256" key="9">
    <source>
        <dbReference type="ARBA" id="ARBA00023004"/>
    </source>
</evidence>
<dbReference type="Proteomes" id="UP000287166">
    <property type="component" value="Unassembled WGS sequence"/>
</dbReference>
<evidence type="ECO:0000256" key="12">
    <source>
        <dbReference type="PIRSR" id="PIRSR000047-1"/>
    </source>
</evidence>
<dbReference type="PRINTS" id="PR00465">
    <property type="entry name" value="EP450IV"/>
</dbReference>
<protein>
    <submittedName>
        <fullName evidence="14">Cytochrome P450</fullName>
    </submittedName>
</protein>
<feature type="binding site" description="axial binding residue" evidence="12">
    <location>
        <position position="452"/>
    </location>
    <ligand>
        <name>heme</name>
        <dbReference type="ChEBI" id="CHEBI:30413"/>
    </ligand>
    <ligandPart>
        <name>Fe</name>
        <dbReference type="ChEBI" id="CHEBI:18248"/>
    </ligandPart>
</feature>
<evidence type="ECO:0000256" key="11">
    <source>
        <dbReference type="ARBA" id="ARBA00023136"/>
    </source>
</evidence>
<dbReference type="PANTHER" id="PTHR24304">
    <property type="entry name" value="CYTOCHROME P450 FAMILY 7"/>
    <property type="match status" value="1"/>
</dbReference>
<evidence type="ECO:0000256" key="8">
    <source>
        <dbReference type="ARBA" id="ARBA00023002"/>
    </source>
</evidence>
<name>A0A401G9Z6_9APHY</name>
<comment type="caution">
    <text evidence="14">The sequence shown here is derived from an EMBL/GenBank/DDBJ whole genome shotgun (WGS) entry which is preliminary data.</text>
</comment>
<dbReference type="SUPFAM" id="SSF48264">
    <property type="entry name" value="Cytochrome P450"/>
    <property type="match status" value="1"/>
</dbReference>
<dbReference type="InterPro" id="IPR002403">
    <property type="entry name" value="Cyt_P450_E_grp-IV"/>
</dbReference>
<dbReference type="GO" id="GO:0005506">
    <property type="term" value="F:iron ion binding"/>
    <property type="evidence" value="ECO:0007669"/>
    <property type="project" value="InterPro"/>
</dbReference>